<feature type="region of interest" description="Disordered" evidence="1">
    <location>
        <begin position="201"/>
        <end position="229"/>
    </location>
</feature>
<reference evidence="3" key="1">
    <citation type="journal article" date="2024" name="Gigascience">
        <title>Chromosome-level genome of the poultry shaft louse Menopon gallinae provides insight into the host-switching and adaptive evolution of parasitic lice.</title>
        <authorList>
            <person name="Xu Y."/>
            <person name="Ma L."/>
            <person name="Liu S."/>
            <person name="Liang Y."/>
            <person name="Liu Q."/>
            <person name="He Z."/>
            <person name="Tian L."/>
            <person name="Duan Y."/>
            <person name="Cai W."/>
            <person name="Li H."/>
            <person name="Song F."/>
        </authorList>
    </citation>
    <scope>NUCLEOTIDE SEQUENCE</scope>
    <source>
        <strain evidence="3">Cailab_2023a</strain>
    </source>
</reference>
<proteinExistence type="predicted"/>
<evidence type="ECO:0000256" key="1">
    <source>
        <dbReference type="SAM" id="MobiDB-lite"/>
    </source>
</evidence>
<sequence length="709" mass="80066">MPDSKVDAKRKWLPDEDADSVKFYGECKASYRSCKALISTLKDVLVKQQEGQEPDQEFEEKIQNMAAVMDALRRISLQTTKSVLEEVENCKRNIWKSRLWIERLAISKLAYDIISCFLDSPLTELVLRLAHLYNESLLLTFSNDVRNINVYSNKCPMMLYPLRKLSITKLLQILAKKRAENCSFMFIEGLLTNYPLPNRPTPEKEAVVEKTPAEGEKQEADQAKDEEKGTQLLNAQDSISSDTSIEIYRALTKHFTQGGEPKETCSKPLELLLRFEDKRIRTFLHVCANSAVQIIGSNCIKTSKTTEVLWGEVGGYVEHGLLWWTSDPLGSASPIHSHQLRDYLMKLKDADSVPPLLIPAVNSLIDALCCHTTSTSWDQLFRKTLVFAGSVKSHAHVGYGIEGTATGQLFAEMLTDLVQLNNTCEDPHLLLEQLPLVEQIPVLHRLDHSVHTVRLWTANQCRHLAASWNLDEFYCTCHTDISKCLDALSKLQMADHGKIPTKTSVQVTVCAQMRAKLTSEVRENIEKLKKTPGECINVLGRACRTQCLANLHMTFPPAPYWRQSGPLPDYASEYVENYLVVFELDDPQNIMRILAGIRIHAQGEVQRVGSGAAADRLRSSPDLWLMERVQLQKELLHPLVTHEVLRRCEGVGRLLLRRRGESIAMSTPGTSKSSDESSADNMPAEMYVPNQEQWLELRAPLQANICCQL</sequence>
<feature type="domain" description="Coiled-coil protein 142 C-terminal" evidence="2">
    <location>
        <begin position="309"/>
        <end position="577"/>
    </location>
</feature>
<evidence type="ECO:0000259" key="2">
    <source>
        <dbReference type="Pfam" id="PF14923"/>
    </source>
</evidence>
<dbReference type="EMBL" id="JARGDH010000001">
    <property type="protein sequence ID" value="KAL0279778.1"/>
    <property type="molecule type" value="Genomic_DNA"/>
</dbReference>
<protein>
    <recommendedName>
        <fullName evidence="2">Coiled-coil protein 142 C-terminal domain-containing protein</fullName>
    </recommendedName>
</protein>
<name>A0AAW2ID85_9NEOP</name>
<dbReference type="PANTHER" id="PTHR21436:SF2">
    <property type="entry name" value="COILED-COIL DOMAIN-CONTAINING PROTEIN 142"/>
    <property type="match status" value="1"/>
</dbReference>
<gene>
    <name evidence="3" type="ORF">PYX00_001263</name>
</gene>
<dbReference type="InterPro" id="IPR055350">
    <property type="entry name" value="CCDC142_C"/>
</dbReference>
<dbReference type="PANTHER" id="PTHR21436">
    <property type="entry name" value="COILED-COIL DOMAIN-CONTAINING PROTEIN 142"/>
    <property type="match status" value="1"/>
</dbReference>
<evidence type="ECO:0000313" key="3">
    <source>
        <dbReference type="EMBL" id="KAL0279778.1"/>
    </source>
</evidence>
<accession>A0AAW2ID85</accession>
<dbReference type="AlphaFoldDB" id="A0AAW2ID85"/>
<comment type="caution">
    <text evidence="3">The sequence shown here is derived from an EMBL/GenBank/DDBJ whole genome shotgun (WGS) entry which is preliminary data.</text>
</comment>
<dbReference type="InterPro" id="IPR026700">
    <property type="entry name" value="CCDC142"/>
</dbReference>
<dbReference type="Pfam" id="PF14923">
    <property type="entry name" value="CCDC142"/>
    <property type="match status" value="1"/>
</dbReference>
<organism evidence="3">
    <name type="scientific">Menopon gallinae</name>
    <name type="common">poultry shaft louse</name>
    <dbReference type="NCBI Taxonomy" id="328185"/>
    <lineage>
        <taxon>Eukaryota</taxon>
        <taxon>Metazoa</taxon>
        <taxon>Ecdysozoa</taxon>
        <taxon>Arthropoda</taxon>
        <taxon>Hexapoda</taxon>
        <taxon>Insecta</taxon>
        <taxon>Pterygota</taxon>
        <taxon>Neoptera</taxon>
        <taxon>Paraneoptera</taxon>
        <taxon>Psocodea</taxon>
        <taxon>Troctomorpha</taxon>
        <taxon>Phthiraptera</taxon>
        <taxon>Amblycera</taxon>
        <taxon>Menoponidae</taxon>
        <taxon>Menopon</taxon>
    </lineage>
</organism>